<dbReference type="Gene3D" id="2.40.160.20">
    <property type="match status" value="1"/>
</dbReference>
<sequence>MISLPLSLSALLCLVLLSMTPTQAKTRCSPSPKVQPTSQYEFSMNLILGAGTDLGVDIYNTRQTFLPVEGGSFCARWNGGVTGTVVSGAASYYQTGNGTGPYKIDFQYLLKTSESPPASILVRQFGWEVNRVGRTTYVFESGDTRYRAVSTGVYVGVETGYVVNVTKTYSSVDGYTLV</sequence>
<dbReference type="Proteomes" id="UP001285354">
    <property type="component" value="Unassembled WGS sequence"/>
</dbReference>
<evidence type="ECO:0000313" key="3">
    <source>
        <dbReference type="Proteomes" id="UP001285354"/>
    </source>
</evidence>
<organism evidence="2 3">
    <name type="scientific">Diplocarpon rosae</name>
    <dbReference type="NCBI Taxonomy" id="946125"/>
    <lineage>
        <taxon>Eukaryota</taxon>
        <taxon>Fungi</taxon>
        <taxon>Dikarya</taxon>
        <taxon>Ascomycota</taxon>
        <taxon>Pezizomycotina</taxon>
        <taxon>Leotiomycetes</taxon>
        <taxon>Helotiales</taxon>
        <taxon>Drepanopezizaceae</taxon>
        <taxon>Diplocarpon</taxon>
    </lineage>
</organism>
<dbReference type="EMBL" id="JAUBYV010000003">
    <property type="protein sequence ID" value="KAK2627806.1"/>
    <property type="molecule type" value="Genomic_DNA"/>
</dbReference>
<keyword evidence="3" id="KW-1185">Reference proteome</keyword>
<feature type="chain" id="PRO_5042160744" evidence="1">
    <location>
        <begin position="25"/>
        <end position="178"/>
    </location>
</feature>
<dbReference type="AlphaFoldDB" id="A0AAD9T221"/>
<evidence type="ECO:0000313" key="2">
    <source>
        <dbReference type="EMBL" id="KAK2627806.1"/>
    </source>
</evidence>
<reference evidence="2" key="1">
    <citation type="submission" date="2023-06" db="EMBL/GenBank/DDBJ databases">
        <title>Draft genome of Marssonina rosae.</title>
        <authorList>
            <person name="Cheng Q."/>
        </authorList>
    </citation>
    <scope>NUCLEOTIDE SEQUENCE</scope>
    <source>
        <strain evidence="2">R4</strain>
    </source>
</reference>
<feature type="signal peptide" evidence="1">
    <location>
        <begin position="1"/>
        <end position="24"/>
    </location>
</feature>
<gene>
    <name evidence="2" type="ORF">QTJ16_002452</name>
</gene>
<proteinExistence type="predicted"/>
<comment type="caution">
    <text evidence="2">The sequence shown here is derived from an EMBL/GenBank/DDBJ whole genome shotgun (WGS) entry which is preliminary data.</text>
</comment>
<accession>A0AAD9T221</accession>
<name>A0AAD9T221_9HELO</name>
<dbReference type="Pfam" id="PF11578">
    <property type="entry name" value="DUF3237"/>
    <property type="match status" value="1"/>
</dbReference>
<keyword evidence="1" id="KW-0732">Signal</keyword>
<protein>
    <submittedName>
        <fullName evidence="2">Uncharacterized protein</fullName>
    </submittedName>
</protein>
<evidence type="ECO:0000256" key="1">
    <source>
        <dbReference type="SAM" id="SignalP"/>
    </source>
</evidence>